<dbReference type="Pfam" id="PF08030">
    <property type="entry name" value="NAD_binding_6"/>
    <property type="match status" value="1"/>
</dbReference>
<sequence>MAPNSALRVVLNLSMIILFAAWICIWILKPTNVWKRSWHVAEDRANATFLGDYGLNVIVFCFPVLGVATLGYIYLHLCQKNGYLRRKKRPLTSTTIANPVVVSSPVGVVSFGELIATSLYIVFLVWTYYSNVASDFKKMTPYASLKLNSSFYSKMAAKDDAYGSTHRLAQRGLPCNPAFADSKGLSIFRIIGVQFEASVRYHVWIANGMILLSTLHGLSIMFIWAVNKRFSKEVYNKVAESRAREHRRSFCSRDSCDHLDNITPLDKKETVSGFLPSPSLVYSIHLVFLVACGGSAFLSVFSGVLLFALDKILRIIQSRSETCLISARILPCKAVELTLPKHPSTKYTPTSMIFIKIPSISKLQWHPFSITTSCSRNAERLCVLVKSHGQWTETLYNKIHAMTDTKFDQAKHVAVAIDGPYGPVNSPRYSSLVLIAGGSGITPFLSILHDIASRNSNTKRRPTKILLIYCVKRIQDLSMLSPISSLLRKQPSELEYLELKLYVTQEHGSASAACDFLHGNSHVETVVMDCEPHQEVVPMQEGLLWNAMITALSFVIFLASLVCLNHIVFHRNKKPSHQKTPSWINDLLVFSSFVIATSCCAVATVLYRWRKSSNYCSDKYAEQQSMKEEGSLQQHEVNFRKRPNLSGNVINSLSHQTLLFVSFDLHMILWFIFADILSELSTETEGQRVGVFVCGPGSMQESVASFCRKCNLKLKNDKSRKCFFDLHSINFSL</sequence>
<evidence type="ECO:0000256" key="1">
    <source>
        <dbReference type="ARBA" id="ARBA00023002"/>
    </source>
</evidence>
<feature type="transmembrane region" description="Helical" evidence="2">
    <location>
        <begin position="6"/>
        <end position="28"/>
    </location>
</feature>
<feature type="transmembrane region" description="Helical" evidence="2">
    <location>
        <begin position="204"/>
        <end position="226"/>
    </location>
</feature>
<feature type="domain" description="FAD-binding FR-type" evidence="3">
    <location>
        <begin position="308"/>
        <end position="427"/>
    </location>
</feature>
<dbReference type="Pfam" id="PF08022">
    <property type="entry name" value="FAD_binding_8"/>
    <property type="match status" value="1"/>
</dbReference>
<dbReference type="PANTHER" id="PTHR11972">
    <property type="entry name" value="NADPH OXIDASE"/>
    <property type="match status" value="1"/>
</dbReference>
<accession>A0A6V7NNA9</accession>
<protein>
    <recommendedName>
        <fullName evidence="3">FAD-binding FR-type domain-containing protein</fullName>
    </recommendedName>
</protein>
<reference evidence="4" key="1">
    <citation type="submission" date="2020-07" db="EMBL/GenBank/DDBJ databases">
        <authorList>
            <person name="Lin J."/>
        </authorList>
    </citation>
    <scope>NUCLEOTIDE SEQUENCE</scope>
</reference>
<dbReference type="GO" id="GO:0005886">
    <property type="term" value="C:plasma membrane"/>
    <property type="evidence" value="ECO:0007669"/>
    <property type="project" value="TreeGrafter"/>
</dbReference>
<evidence type="ECO:0000256" key="2">
    <source>
        <dbReference type="SAM" id="Phobius"/>
    </source>
</evidence>
<feature type="transmembrane region" description="Helical" evidence="2">
    <location>
        <begin position="543"/>
        <end position="567"/>
    </location>
</feature>
<proteinExistence type="predicted"/>
<dbReference type="Gene3D" id="3.40.50.80">
    <property type="entry name" value="Nucleotide-binding domain of ferredoxin-NADP reductase (FNR) module"/>
    <property type="match status" value="2"/>
</dbReference>
<organism evidence="4">
    <name type="scientific">Ananas comosus var. bracteatus</name>
    <name type="common">red pineapple</name>
    <dbReference type="NCBI Taxonomy" id="296719"/>
    <lineage>
        <taxon>Eukaryota</taxon>
        <taxon>Viridiplantae</taxon>
        <taxon>Streptophyta</taxon>
        <taxon>Embryophyta</taxon>
        <taxon>Tracheophyta</taxon>
        <taxon>Spermatophyta</taxon>
        <taxon>Magnoliopsida</taxon>
        <taxon>Liliopsida</taxon>
        <taxon>Poales</taxon>
        <taxon>Bromeliaceae</taxon>
        <taxon>Bromelioideae</taxon>
        <taxon>Ananas</taxon>
    </lineage>
</organism>
<evidence type="ECO:0000259" key="3">
    <source>
        <dbReference type="PROSITE" id="PS51384"/>
    </source>
</evidence>
<keyword evidence="1" id="KW-0560">Oxidoreductase</keyword>
<dbReference type="CDD" id="cd06186">
    <property type="entry name" value="NOX_Duox_like_FAD_NADP"/>
    <property type="match status" value="1"/>
</dbReference>
<dbReference type="PROSITE" id="PS51384">
    <property type="entry name" value="FAD_FR"/>
    <property type="match status" value="1"/>
</dbReference>
<dbReference type="InterPro" id="IPR013121">
    <property type="entry name" value="Fe_red_NAD-bd_6"/>
</dbReference>
<feature type="transmembrane region" description="Helical" evidence="2">
    <location>
        <begin position="108"/>
        <end position="129"/>
    </location>
</feature>
<dbReference type="EMBL" id="LR862140">
    <property type="protein sequence ID" value="CAD1820090.1"/>
    <property type="molecule type" value="Genomic_DNA"/>
</dbReference>
<dbReference type="PANTHER" id="PTHR11972:SF155">
    <property type="entry name" value="FERRIC REDUCTION OXIDASE 8, MITOCHONDRIAL"/>
    <property type="match status" value="1"/>
</dbReference>
<keyword evidence="2" id="KW-0812">Transmembrane</keyword>
<feature type="transmembrane region" description="Helical" evidence="2">
    <location>
        <begin position="53"/>
        <end position="75"/>
    </location>
</feature>
<feature type="transmembrane region" description="Helical" evidence="2">
    <location>
        <begin position="587"/>
        <end position="609"/>
    </location>
</feature>
<dbReference type="SUPFAM" id="SSF52343">
    <property type="entry name" value="Ferredoxin reductase-like, C-terminal NADP-linked domain"/>
    <property type="match status" value="1"/>
</dbReference>
<dbReference type="InterPro" id="IPR050369">
    <property type="entry name" value="RBOH/FRE"/>
</dbReference>
<keyword evidence="2" id="KW-0472">Membrane</keyword>
<dbReference type="AlphaFoldDB" id="A0A6V7NNA9"/>
<gene>
    <name evidence="4" type="ORF">CB5_LOCUS3301</name>
</gene>
<keyword evidence="2" id="KW-1133">Transmembrane helix</keyword>
<dbReference type="InterPro" id="IPR039261">
    <property type="entry name" value="FNR_nucleotide-bd"/>
</dbReference>
<evidence type="ECO:0000313" key="4">
    <source>
        <dbReference type="EMBL" id="CAD1820090.1"/>
    </source>
</evidence>
<dbReference type="SFLD" id="SFLDG01168">
    <property type="entry name" value="Ferric_reductase_subgroup_(FRE"/>
    <property type="match status" value="1"/>
</dbReference>
<name>A0A6V7NNA9_ANACO</name>
<feature type="transmembrane region" description="Helical" evidence="2">
    <location>
        <begin position="282"/>
        <end position="309"/>
    </location>
</feature>
<dbReference type="SFLD" id="SFLDS00052">
    <property type="entry name" value="Ferric_Reductase_Domain"/>
    <property type="match status" value="1"/>
</dbReference>
<dbReference type="GO" id="GO:0000293">
    <property type="term" value="F:ferric-chelate reductase activity"/>
    <property type="evidence" value="ECO:0007669"/>
    <property type="project" value="TreeGrafter"/>
</dbReference>
<dbReference type="InterPro" id="IPR013112">
    <property type="entry name" value="FAD-bd_8"/>
</dbReference>
<dbReference type="InterPro" id="IPR017927">
    <property type="entry name" value="FAD-bd_FR_type"/>
</dbReference>